<name>A1ZG73_MICM2</name>
<feature type="transmembrane region" description="Helical" evidence="2">
    <location>
        <begin position="31"/>
        <end position="47"/>
    </location>
</feature>
<gene>
    <name evidence="3" type="ORF">M23134_03126</name>
</gene>
<dbReference type="EMBL" id="AAWS01000006">
    <property type="protein sequence ID" value="EAY30490.1"/>
    <property type="molecule type" value="Genomic_DNA"/>
</dbReference>
<keyword evidence="4" id="KW-1185">Reference proteome</keyword>
<evidence type="ECO:0000313" key="4">
    <source>
        <dbReference type="Proteomes" id="UP000004095"/>
    </source>
</evidence>
<keyword evidence="2" id="KW-0812">Transmembrane</keyword>
<dbReference type="AlphaFoldDB" id="A1ZG73"/>
<evidence type="ECO:0000256" key="1">
    <source>
        <dbReference type="SAM" id="MobiDB-lite"/>
    </source>
</evidence>
<accession>A1ZG73</accession>
<dbReference type="eggNOG" id="ENOG502ZEEY">
    <property type="taxonomic scope" value="Bacteria"/>
</dbReference>
<dbReference type="Proteomes" id="UP000004095">
    <property type="component" value="Unassembled WGS sequence"/>
</dbReference>
<keyword evidence="2" id="KW-1133">Transmembrane helix</keyword>
<proteinExistence type="predicted"/>
<evidence type="ECO:0000313" key="3">
    <source>
        <dbReference type="EMBL" id="EAY30490.1"/>
    </source>
</evidence>
<dbReference type="RefSeq" id="WP_002694717.1">
    <property type="nucleotide sequence ID" value="NZ_AAWS01000006.1"/>
</dbReference>
<protein>
    <submittedName>
        <fullName evidence="3">Uncharacterized protein</fullName>
    </submittedName>
</protein>
<feature type="region of interest" description="Disordered" evidence="1">
    <location>
        <begin position="56"/>
        <end position="88"/>
    </location>
</feature>
<keyword evidence="2" id="KW-0472">Membrane</keyword>
<feature type="transmembrane region" description="Helical" evidence="2">
    <location>
        <begin position="7"/>
        <end position="25"/>
    </location>
</feature>
<comment type="caution">
    <text evidence="3">The sequence shown here is derived from an EMBL/GenBank/DDBJ whole genome shotgun (WGS) entry which is preliminary data.</text>
</comment>
<sequence length="88" mass="9962">MKLVDSILLSASVGFLVIGINQVFAGQGKESYWIFMFSIICLFSYQARKLKRKEKAAVAEQTPNKTTGTKPKKDASNSNYTKKKKRRK</sequence>
<dbReference type="OrthoDB" id="983125at2"/>
<organism evidence="3 4">
    <name type="scientific">Microscilla marina ATCC 23134</name>
    <dbReference type="NCBI Taxonomy" id="313606"/>
    <lineage>
        <taxon>Bacteria</taxon>
        <taxon>Pseudomonadati</taxon>
        <taxon>Bacteroidota</taxon>
        <taxon>Cytophagia</taxon>
        <taxon>Cytophagales</taxon>
        <taxon>Microscillaceae</taxon>
        <taxon>Microscilla</taxon>
    </lineage>
</organism>
<reference evidence="3 4" key="1">
    <citation type="submission" date="2007-01" db="EMBL/GenBank/DDBJ databases">
        <authorList>
            <person name="Haygood M."/>
            <person name="Podell S."/>
            <person name="Anderson C."/>
            <person name="Hopkinson B."/>
            <person name="Roe K."/>
            <person name="Barbeau K."/>
            <person name="Gaasterland T."/>
            <person name="Ferriera S."/>
            <person name="Johnson J."/>
            <person name="Kravitz S."/>
            <person name="Beeson K."/>
            <person name="Sutton G."/>
            <person name="Rogers Y.-H."/>
            <person name="Friedman R."/>
            <person name="Frazier M."/>
            <person name="Venter J.C."/>
        </authorList>
    </citation>
    <scope>NUCLEOTIDE SEQUENCE [LARGE SCALE GENOMIC DNA]</scope>
    <source>
        <strain evidence="3 4">ATCC 23134</strain>
    </source>
</reference>
<evidence type="ECO:0000256" key="2">
    <source>
        <dbReference type="SAM" id="Phobius"/>
    </source>
</evidence>